<comment type="caution">
    <text evidence="3">The sequence shown here is derived from an EMBL/GenBank/DDBJ whole genome shotgun (WGS) entry which is preliminary data.</text>
</comment>
<sequence length="152" mass="16769">ESVIRGTFLSMDKYLPKFKTGNEGVIINTASVLGINTIENLPTYCAAKHGVVGLGRSLATENTYRKHKIRIITICPGVIATPLINTTIAVKDVVHSKEEIFNISKKTSSPDYVANSVVNIINEGKHGSIWVLENEESPYEVTFPDRAELRKL</sequence>
<accession>A0AAV8YBW5</accession>
<dbReference type="InterPro" id="IPR002347">
    <property type="entry name" value="SDR_fam"/>
</dbReference>
<feature type="non-terminal residue" evidence="3">
    <location>
        <position position="1"/>
    </location>
</feature>
<dbReference type="PANTHER" id="PTHR44229:SF8">
    <property type="entry name" value="ALCOHOL DEHYDROGENASE-RELATED"/>
    <property type="match status" value="1"/>
</dbReference>
<evidence type="ECO:0000313" key="3">
    <source>
        <dbReference type="EMBL" id="KAJ8949034.1"/>
    </source>
</evidence>
<dbReference type="PRINTS" id="PR00081">
    <property type="entry name" value="GDHRDH"/>
</dbReference>
<proteinExistence type="inferred from homology"/>
<dbReference type="InterPro" id="IPR020904">
    <property type="entry name" value="Sc_DH/Rdtase_CS"/>
</dbReference>
<dbReference type="GO" id="GO:0005737">
    <property type="term" value="C:cytoplasm"/>
    <property type="evidence" value="ECO:0007669"/>
    <property type="project" value="TreeGrafter"/>
</dbReference>
<keyword evidence="2" id="KW-0560">Oxidoreductase</keyword>
<organism evidence="3 4">
    <name type="scientific">Rhamnusium bicolor</name>
    <dbReference type="NCBI Taxonomy" id="1586634"/>
    <lineage>
        <taxon>Eukaryota</taxon>
        <taxon>Metazoa</taxon>
        <taxon>Ecdysozoa</taxon>
        <taxon>Arthropoda</taxon>
        <taxon>Hexapoda</taxon>
        <taxon>Insecta</taxon>
        <taxon>Pterygota</taxon>
        <taxon>Neoptera</taxon>
        <taxon>Endopterygota</taxon>
        <taxon>Coleoptera</taxon>
        <taxon>Polyphaga</taxon>
        <taxon>Cucujiformia</taxon>
        <taxon>Chrysomeloidea</taxon>
        <taxon>Cerambycidae</taxon>
        <taxon>Lepturinae</taxon>
        <taxon>Rhagiini</taxon>
        <taxon>Rhamnusium</taxon>
    </lineage>
</organism>
<evidence type="ECO:0000256" key="2">
    <source>
        <dbReference type="ARBA" id="ARBA00023002"/>
    </source>
</evidence>
<dbReference type="AlphaFoldDB" id="A0AAV8YBW5"/>
<keyword evidence="4" id="KW-1185">Reference proteome</keyword>
<dbReference type="Proteomes" id="UP001162156">
    <property type="component" value="Unassembled WGS sequence"/>
</dbReference>
<protein>
    <recommendedName>
        <fullName evidence="5">Alcohol dehydrogenase</fullName>
    </recommendedName>
</protein>
<dbReference type="PRINTS" id="PR00080">
    <property type="entry name" value="SDRFAMILY"/>
</dbReference>
<evidence type="ECO:0000256" key="1">
    <source>
        <dbReference type="ARBA" id="ARBA00006484"/>
    </source>
</evidence>
<dbReference type="SUPFAM" id="SSF51735">
    <property type="entry name" value="NAD(P)-binding Rossmann-fold domains"/>
    <property type="match status" value="1"/>
</dbReference>
<evidence type="ECO:0000313" key="4">
    <source>
        <dbReference type="Proteomes" id="UP001162156"/>
    </source>
</evidence>
<dbReference type="EMBL" id="JANEYF010002259">
    <property type="protein sequence ID" value="KAJ8949034.1"/>
    <property type="molecule type" value="Genomic_DNA"/>
</dbReference>
<gene>
    <name evidence="3" type="ORF">NQ314_008302</name>
</gene>
<dbReference type="Gene3D" id="3.40.50.720">
    <property type="entry name" value="NAD(P)-binding Rossmann-like Domain"/>
    <property type="match status" value="1"/>
</dbReference>
<dbReference type="PROSITE" id="PS00061">
    <property type="entry name" value="ADH_SHORT"/>
    <property type="match status" value="1"/>
</dbReference>
<dbReference type="GO" id="GO:0016616">
    <property type="term" value="F:oxidoreductase activity, acting on the CH-OH group of donors, NAD or NADP as acceptor"/>
    <property type="evidence" value="ECO:0007669"/>
    <property type="project" value="TreeGrafter"/>
</dbReference>
<comment type="similarity">
    <text evidence="1">Belongs to the short-chain dehydrogenases/reductases (SDR) family.</text>
</comment>
<reference evidence="3" key="1">
    <citation type="journal article" date="2023" name="Insect Mol. Biol.">
        <title>Genome sequencing provides insights into the evolution of gene families encoding plant cell wall-degrading enzymes in longhorned beetles.</title>
        <authorList>
            <person name="Shin N.R."/>
            <person name="Okamura Y."/>
            <person name="Kirsch R."/>
            <person name="Pauchet Y."/>
        </authorList>
    </citation>
    <scope>NUCLEOTIDE SEQUENCE</scope>
    <source>
        <strain evidence="3">RBIC_L_NR</strain>
    </source>
</reference>
<name>A0AAV8YBW5_9CUCU</name>
<evidence type="ECO:0008006" key="5">
    <source>
        <dbReference type="Google" id="ProtNLM"/>
    </source>
</evidence>
<dbReference type="Pfam" id="PF00106">
    <property type="entry name" value="adh_short"/>
    <property type="match status" value="1"/>
</dbReference>
<dbReference type="PANTHER" id="PTHR44229">
    <property type="entry name" value="15-HYDROXYPROSTAGLANDIN DEHYDROGENASE [NAD(+)]"/>
    <property type="match status" value="1"/>
</dbReference>
<dbReference type="InterPro" id="IPR036291">
    <property type="entry name" value="NAD(P)-bd_dom_sf"/>
</dbReference>